<name>A0A3S5CGP6_9PLAT</name>
<evidence type="ECO:0000313" key="3">
    <source>
        <dbReference type="Proteomes" id="UP000784294"/>
    </source>
</evidence>
<protein>
    <submittedName>
        <fullName evidence="2">Uncharacterized protein</fullName>
    </submittedName>
</protein>
<evidence type="ECO:0000256" key="1">
    <source>
        <dbReference type="SAM" id="MobiDB-lite"/>
    </source>
</evidence>
<keyword evidence="3" id="KW-1185">Reference proteome</keyword>
<dbReference type="EMBL" id="CAAALY010042974">
    <property type="protein sequence ID" value="VEL19730.1"/>
    <property type="molecule type" value="Genomic_DNA"/>
</dbReference>
<gene>
    <name evidence="2" type="ORF">PXEA_LOCUS13170</name>
</gene>
<feature type="region of interest" description="Disordered" evidence="1">
    <location>
        <begin position="65"/>
        <end position="89"/>
    </location>
</feature>
<dbReference type="AlphaFoldDB" id="A0A3S5CGP6"/>
<comment type="caution">
    <text evidence="2">The sequence shown here is derived from an EMBL/GenBank/DDBJ whole genome shotgun (WGS) entry which is preliminary data.</text>
</comment>
<reference evidence="2" key="1">
    <citation type="submission" date="2018-11" db="EMBL/GenBank/DDBJ databases">
        <authorList>
            <consortium name="Pathogen Informatics"/>
        </authorList>
    </citation>
    <scope>NUCLEOTIDE SEQUENCE</scope>
</reference>
<organism evidence="2 3">
    <name type="scientific">Protopolystoma xenopodis</name>
    <dbReference type="NCBI Taxonomy" id="117903"/>
    <lineage>
        <taxon>Eukaryota</taxon>
        <taxon>Metazoa</taxon>
        <taxon>Spiralia</taxon>
        <taxon>Lophotrochozoa</taxon>
        <taxon>Platyhelminthes</taxon>
        <taxon>Monogenea</taxon>
        <taxon>Polyopisthocotylea</taxon>
        <taxon>Polystomatidea</taxon>
        <taxon>Polystomatidae</taxon>
        <taxon>Protopolystoma</taxon>
    </lineage>
</organism>
<sequence length="175" mass="19451">MMDKWHVFFAVDFHTSSYDLTLTQRLKEQRHNVSWNENEDNRGMGLEPMEKQILSDQLTSGVEERGLADQRSGALKTAPGTGDIGGKDSTKLCEGVDGSHKGTRGNVVEWSTYSARILHCRVSTPAEGVDKTDARWKLQSTLAGMRTTFGEAGLCEIEWKRQLSLWENSSSTGPS</sequence>
<evidence type="ECO:0000313" key="2">
    <source>
        <dbReference type="EMBL" id="VEL19730.1"/>
    </source>
</evidence>
<accession>A0A3S5CGP6</accession>
<dbReference type="Proteomes" id="UP000784294">
    <property type="component" value="Unassembled WGS sequence"/>
</dbReference>
<proteinExistence type="predicted"/>